<dbReference type="AlphaFoldDB" id="A0A919RK27"/>
<evidence type="ECO:0000313" key="1">
    <source>
        <dbReference type="EMBL" id="GII94280.1"/>
    </source>
</evidence>
<dbReference type="EMBL" id="BOOW01000028">
    <property type="protein sequence ID" value="GII94280.1"/>
    <property type="molecule type" value="Genomic_DNA"/>
</dbReference>
<dbReference type="Gene3D" id="3.10.450.50">
    <property type="match status" value="1"/>
</dbReference>
<accession>A0A919RK27</accession>
<sequence length="273" mass="29195">MLAAFIPLFMRIGGTVEPHQVNGQPGAIFRDRDGKVLNTWALDILDGQIQTIRTVNNPDKLGHLGPVADAWRAVRPEPIRGQRLRPTGDVGGGGPTVTRLPSSALLNGSGGNAVGHNLVNGMVMKNAVPSNTSTRYSGVYRGAAIGLARHRMYEPTGLDIRAISIDELIAEGPTRVVVATNSGTDIHGKPWRMTVLELVDVTNGKITRKRSFYQNTAPAGYLTRTRGGTGAEGRRRAGLTTCRPSSTPTTPPFASCDGTLDTRKVVCNTKYGE</sequence>
<reference evidence="1" key="1">
    <citation type="submission" date="2021-01" db="EMBL/GenBank/DDBJ databases">
        <title>Whole genome shotgun sequence of Sinosporangium siamense NBRC 109515.</title>
        <authorList>
            <person name="Komaki H."/>
            <person name="Tamura T."/>
        </authorList>
    </citation>
    <scope>NUCLEOTIDE SEQUENCE</scope>
    <source>
        <strain evidence="1">NBRC 109515</strain>
    </source>
</reference>
<organism evidence="1 2">
    <name type="scientific">Sinosporangium siamense</name>
    <dbReference type="NCBI Taxonomy" id="1367973"/>
    <lineage>
        <taxon>Bacteria</taxon>
        <taxon>Bacillati</taxon>
        <taxon>Actinomycetota</taxon>
        <taxon>Actinomycetes</taxon>
        <taxon>Streptosporangiales</taxon>
        <taxon>Streptosporangiaceae</taxon>
        <taxon>Sinosporangium</taxon>
    </lineage>
</organism>
<proteinExistence type="predicted"/>
<evidence type="ECO:0000313" key="2">
    <source>
        <dbReference type="Proteomes" id="UP000606172"/>
    </source>
</evidence>
<protein>
    <submittedName>
        <fullName evidence="1">Uncharacterized protein</fullName>
    </submittedName>
</protein>
<name>A0A919RK27_9ACTN</name>
<comment type="caution">
    <text evidence="1">The sequence shown here is derived from an EMBL/GenBank/DDBJ whole genome shotgun (WGS) entry which is preliminary data.</text>
</comment>
<dbReference type="Proteomes" id="UP000606172">
    <property type="component" value="Unassembled WGS sequence"/>
</dbReference>
<dbReference type="InterPro" id="IPR032710">
    <property type="entry name" value="NTF2-like_dom_sf"/>
</dbReference>
<dbReference type="SUPFAM" id="SSF54427">
    <property type="entry name" value="NTF2-like"/>
    <property type="match status" value="1"/>
</dbReference>
<dbReference type="RefSeq" id="WP_204028543.1">
    <property type="nucleotide sequence ID" value="NZ_BOOW01000028.1"/>
</dbReference>
<keyword evidence="2" id="KW-1185">Reference proteome</keyword>
<gene>
    <name evidence="1" type="ORF">Ssi02_45110</name>
</gene>